<reference evidence="2 3" key="1">
    <citation type="submission" date="2016-07" db="EMBL/GenBank/DDBJ databases">
        <title>Multiple horizontal gene transfer events from other fungi enriched the ability of initially mycotrophic Trichoderma (Ascomycota) to feed on dead plant biomass.</title>
        <authorList>
            <consortium name="DOE Joint Genome Institute"/>
            <person name="Aerts A."/>
            <person name="Atanasova L."/>
            <person name="Chenthamara K."/>
            <person name="Zhang J."/>
            <person name="Grujic M."/>
            <person name="Henrissat B."/>
            <person name="Kuo A."/>
            <person name="Salamov A."/>
            <person name="Lipzen A."/>
            <person name="Labutti K."/>
            <person name="Barry K."/>
            <person name="Miao Y."/>
            <person name="Rahimi M.J."/>
            <person name="Shen Q."/>
            <person name="Grigoriev I.V."/>
            <person name="Kubicek C.P."/>
            <person name="Druzhinina I.S."/>
        </authorList>
    </citation>
    <scope>NUCLEOTIDE SEQUENCE [LARGE SCALE GENOMIC DNA]</scope>
    <source>
        <strain evidence="2 3">CBS 433.97</strain>
    </source>
</reference>
<name>A0A2T3ZQS6_TRIA4</name>
<evidence type="ECO:0000313" key="3">
    <source>
        <dbReference type="Proteomes" id="UP000240493"/>
    </source>
</evidence>
<protein>
    <submittedName>
        <fullName evidence="2">Uncharacterized protein</fullName>
    </submittedName>
</protein>
<evidence type="ECO:0000256" key="1">
    <source>
        <dbReference type="SAM" id="MobiDB-lite"/>
    </source>
</evidence>
<dbReference type="EMBL" id="KZ679256">
    <property type="protein sequence ID" value="PTB47158.1"/>
    <property type="molecule type" value="Genomic_DNA"/>
</dbReference>
<accession>A0A2T3ZQS6</accession>
<dbReference type="AlphaFoldDB" id="A0A2T3ZQS6"/>
<organism evidence="2 3">
    <name type="scientific">Trichoderma asperellum (strain ATCC 204424 / CBS 433.97 / NBRC 101777)</name>
    <dbReference type="NCBI Taxonomy" id="1042311"/>
    <lineage>
        <taxon>Eukaryota</taxon>
        <taxon>Fungi</taxon>
        <taxon>Dikarya</taxon>
        <taxon>Ascomycota</taxon>
        <taxon>Pezizomycotina</taxon>
        <taxon>Sordariomycetes</taxon>
        <taxon>Hypocreomycetidae</taxon>
        <taxon>Hypocreales</taxon>
        <taxon>Hypocreaceae</taxon>
        <taxon>Trichoderma</taxon>
    </lineage>
</organism>
<evidence type="ECO:0000313" key="2">
    <source>
        <dbReference type="EMBL" id="PTB47158.1"/>
    </source>
</evidence>
<gene>
    <name evidence="2" type="ORF">M441DRAFT_232436</name>
</gene>
<dbReference type="OrthoDB" id="10444692at2759"/>
<keyword evidence="3" id="KW-1185">Reference proteome</keyword>
<dbReference type="Proteomes" id="UP000240493">
    <property type="component" value="Unassembled WGS sequence"/>
</dbReference>
<feature type="region of interest" description="Disordered" evidence="1">
    <location>
        <begin position="32"/>
        <end position="58"/>
    </location>
</feature>
<proteinExistence type="predicted"/>
<sequence length="58" mass="6401">MATARESPFQLDRSAASTEIFSCRDLSVLQMPGYSLPGPPQQTDSKTAKPIPCHFHRP</sequence>